<reference evidence="4 5" key="1">
    <citation type="submission" date="2019-07" db="EMBL/GenBank/DDBJ databases">
        <title>Genome sequencing of KACC 19320.</title>
        <authorList>
            <person name="Heo J."/>
            <person name="Kim S.-J."/>
            <person name="Kim J.-S."/>
            <person name="Hong S.-B."/>
            <person name="Kwon S.-W."/>
        </authorList>
    </citation>
    <scope>NUCLEOTIDE SEQUENCE [LARGE SCALE GENOMIC DNA]</scope>
    <source>
        <strain evidence="4 5">KACC 19320</strain>
    </source>
</reference>
<feature type="domain" description="Alpha/beta hydrolase fold-3" evidence="3">
    <location>
        <begin position="93"/>
        <end position="298"/>
    </location>
</feature>
<dbReference type="SUPFAM" id="SSF53474">
    <property type="entry name" value="alpha/beta-Hydrolases"/>
    <property type="match status" value="1"/>
</dbReference>
<dbReference type="InterPro" id="IPR013094">
    <property type="entry name" value="AB_hydrolase_3"/>
</dbReference>
<evidence type="ECO:0000256" key="1">
    <source>
        <dbReference type="ARBA" id="ARBA00022801"/>
    </source>
</evidence>
<name>A0A514ZAC8_9LACT</name>
<evidence type="ECO:0000256" key="2">
    <source>
        <dbReference type="SAM" id="Phobius"/>
    </source>
</evidence>
<dbReference type="PANTHER" id="PTHR48081:SF6">
    <property type="entry name" value="PEPTIDASE S9 PROLYL OLIGOPEPTIDASE CATALYTIC DOMAIN-CONTAINING PROTEIN"/>
    <property type="match status" value="1"/>
</dbReference>
<dbReference type="EMBL" id="CP041356">
    <property type="protein sequence ID" value="QDK71507.1"/>
    <property type="molecule type" value="Genomic_DNA"/>
</dbReference>
<evidence type="ECO:0000259" key="3">
    <source>
        <dbReference type="Pfam" id="PF07859"/>
    </source>
</evidence>
<dbReference type="Gene3D" id="3.40.50.1820">
    <property type="entry name" value="alpha/beta hydrolase"/>
    <property type="match status" value="1"/>
</dbReference>
<dbReference type="RefSeq" id="WP_142767070.1">
    <property type="nucleotide sequence ID" value="NZ_CP041356.1"/>
</dbReference>
<dbReference type="OrthoDB" id="9815425at2"/>
<gene>
    <name evidence="4" type="ORF">FLP15_10465</name>
</gene>
<feature type="transmembrane region" description="Helical" evidence="2">
    <location>
        <begin position="9"/>
        <end position="29"/>
    </location>
</feature>
<dbReference type="GO" id="GO:0016787">
    <property type="term" value="F:hydrolase activity"/>
    <property type="evidence" value="ECO:0007669"/>
    <property type="project" value="UniProtKB-KW"/>
</dbReference>
<keyword evidence="2" id="KW-1133">Transmembrane helix</keyword>
<organism evidence="4 5">
    <name type="scientific">Lactococcus protaetiae</name>
    <dbReference type="NCBI Taxonomy" id="2592653"/>
    <lineage>
        <taxon>Bacteria</taxon>
        <taxon>Bacillati</taxon>
        <taxon>Bacillota</taxon>
        <taxon>Bacilli</taxon>
        <taxon>Lactobacillales</taxon>
        <taxon>Streptococcaceae</taxon>
        <taxon>Lactococcus</taxon>
    </lineage>
</organism>
<dbReference type="InterPro" id="IPR029058">
    <property type="entry name" value="AB_hydrolase_fold"/>
</dbReference>
<accession>A0A514ZAC8</accession>
<sequence length="335" mass="38078">MKKRILKITLWLIVGIIALFLLILIAFHVSPRPGALVIKRAFDSKVLITDEKGYQRAKKNVEIISDQSYQSKLKNNVFDIYYPKDMHQPVPVLVWAHGGGFVAGDKEGIKEFATKIVLDTKIAVISMNYETAPDSQYPNQLVQMGELIKTLEEKKFKMLDLSQILFGGDSAGAQIALQYVTTQTNRNYAKSIGIDQILNTAEIKGAISYCGPVDLQQTAQEQSTSKFMKFFVDTVAWSEIGTKDWKENPKLFEASLVRHVTKDFPPTYITDGNAYSFQNQGIALEKKLKQLKVPVQGLFYINDKKKITHEYQFDYEMKEAKNCYAQTVAFINEYK</sequence>
<dbReference type="Pfam" id="PF07859">
    <property type="entry name" value="Abhydrolase_3"/>
    <property type="match status" value="1"/>
</dbReference>
<dbReference type="AlphaFoldDB" id="A0A514ZAC8"/>
<keyword evidence="1 4" id="KW-0378">Hydrolase</keyword>
<dbReference type="InterPro" id="IPR050300">
    <property type="entry name" value="GDXG_lipolytic_enzyme"/>
</dbReference>
<dbReference type="Proteomes" id="UP000315128">
    <property type="component" value="Chromosome"/>
</dbReference>
<dbReference type="PANTHER" id="PTHR48081">
    <property type="entry name" value="AB HYDROLASE SUPERFAMILY PROTEIN C4A8.06C"/>
    <property type="match status" value="1"/>
</dbReference>
<keyword evidence="2" id="KW-0812">Transmembrane</keyword>
<protein>
    <submittedName>
        <fullName evidence="4">Alpha/beta hydrolase</fullName>
    </submittedName>
</protein>
<evidence type="ECO:0000313" key="5">
    <source>
        <dbReference type="Proteomes" id="UP000315128"/>
    </source>
</evidence>
<keyword evidence="2" id="KW-0472">Membrane</keyword>
<evidence type="ECO:0000313" key="4">
    <source>
        <dbReference type="EMBL" id="QDK71507.1"/>
    </source>
</evidence>
<proteinExistence type="predicted"/>
<keyword evidence="5" id="KW-1185">Reference proteome</keyword>
<dbReference type="KEGG" id="lack:FLP15_10465"/>